<dbReference type="Proteomes" id="UP001210865">
    <property type="component" value="Chromosome"/>
</dbReference>
<feature type="domain" description="Fumarylacetoacetase-like C-terminal" evidence="4">
    <location>
        <begin position="73"/>
        <end position="277"/>
    </location>
</feature>
<dbReference type="SUPFAM" id="SSF56529">
    <property type="entry name" value="FAH"/>
    <property type="match status" value="1"/>
</dbReference>
<evidence type="ECO:0000313" key="5">
    <source>
        <dbReference type="EMBL" id="WBO21793.1"/>
    </source>
</evidence>
<dbReference type="Gene3D" id="3.90.850.10">
    <property type="entry name" value="Fumarylacetoacetase-like, C-terminal domain"/>
    <property type="match status" value="1"/>
</dbReference>
<organism evidence="5 6">
    <name type="scientific">Sphingomonas abietis</name>
    <dbReference type="NCBI Taxonomy" id="3012344"/>
    <lineage>
        <taxon>Bacteria</taxon>
        <taxon>Pseudomonadati</taxon>
        <taxon>Pseudomonadota</taxon>
        <taxon>Alphaproteobacteria</taxon>
        <taxon>Sphingomonadales</taxon>
        <taxon>Sphingomonadaceae</taxon>
        <taxon>Sphingomonas</taxon>
    </lineage>
</organism>
<dbReference type="InterPro" id="IPR036663">
    <property type="entry name" value="Fumarylacetoacetase_C_sf"/>
</dbReference>
<evidence type="ECO:0000256" key="3">
    <source>
        <dbReference type="SAM" id="MobiDB-lite"/>
    </source>
</evidence>
<sequence>MRLGRVGPKGQETPVLIDSAGKPRDLSGITSDLTAEALAEGLLDRLRVLDPESLPTLDLPDGRYGPCVANVGKIICVGLNYTDHAAEVGLPLPAEPTIFMKGCRPTGANDPVRLPRDAAKGDWEVELGIVIGKGGMYVSEDAADEHIAGYCLFNDLTERSFQMEHGGQWTKGKSFPGFALMGPWLVTRDELGDPQALGIWLEVNGHRYQDGTTSNLVFGVRQIVSYLSQFYALEPGDLIVTGTPAGVGLGHKPPVFLKPGDTIRLGIDGLGEQEQQVFAWEG</sequence>
<dbReference type="InterPro" id="IPR051121">
    <property type="entry name" value="FAH"/>
</dbReference>
<evidence type="ECO:0000256" key="1">
    <source>
        <dbReference type="ARBA" id="ARBA00010211"/>
    </source>
</evidence>
<keyword evidence="5" id="KW-0378">Hydrolase</keyword>
<dbReference type="GO" id="GO:0016787">
    <property type="term" value="F:hydrolase activity"/>
    <property type="evidence" value="ECO:0007669"/>
    <property type="project" value="UniProtKB-KW"/>
</dbReference>
<evidence type="ECO:0000313" key="6">
    <source>
        <dbReference type="Proteomes" id="UP001210865"/>
    </source>
</evidence>
<name>A0ABY7NMD1_9SPHN</name>
<dbReference type="PANTHER" id="PTHR42796">
    <property type="entry name" value="FUMARYLACETOACETATE HYDROLASE DOMAIN-CONTAINING PROTEIN 2A-RELATED"/>
    <property type="match status" value="1"/>
</dbReference>
<protein>
    <submittedName>
        <fullName evidence="5">Fumarylacetoacetate hydrolase family protein</fullName>
    </submittedName>
</protein>
<comment type="similarity">
    <text evidence="1">Belongs to the FAH family.</text>
</comment>
<feature type="region of interest" description="Disordered" evidence="3">
    <location>
        <begin position="1"/>
        <end position="21"/>
    </location>
</feature>
<accession>A0ABY7NMD1</accession>
<gene>
    <name evidence="5" type="ORF">PBT88_16720</name>
</gene>
<keyword evidence="2" id="KW-0479">Metal-binding</keyword>
<keyword evidence="6" id="KW-1185">Reference proteome</keyword>
<evidence type="ECO:0000259" key="4">
    <source>
        <dbReference type="Pfam" id="PF01557"/>
    </source>
</evidence>
<dbReference type="EMBL" id="CP115174">
    <property type="protein sequence ID" value="WBO21793.1"/>
    <property type="molecule type" value="Genomic_DNA"/>
</dbReference>
<reference evidence="5 6" key="1">
    <citation type="submission" date="2022-12" db="EMBL/GenBank/DDBJ databases">
        <title>Sphingomonas abieness sp. nov., an endophytic bacterium isolated from Abies koreana.</title>
        <authorList>
            <person name="Jiang L."/>
            <person name="Lee J."/>
        </authorList>
    </citation>
    <scope>NUCLEOTIDE SEQUENCE [LARGE SCALE GENOMIC DNA]</scope>
    <source>
        <strain evidence="6">PAMB 00755</strain>
    </source>
</reference>
<dbReference type="InterPro" id="IPR011234">
    <property type="entry name" value="Fumarylacetoacetase-like_C"/>
</dbReference>
<dbReference type="Pfam" id="PF01557">
    <property type="entry name" value="FAA_hydrolase"/>
    <property type="match status" value="1"/>
</dbReference>
<proteinExistence type="inferred from homology"/>
<dbReference type="PANTHER" id="PTHR42796:SF4">
    <property type="entry name" value="FUMARYLACETOACETATE HYDROLASE DOMAIN-CONTAINING PROTEIN 2A"/>
    <property type="match status" value="1"/>
</dbReference>
<evidence type="ECO:0000256" key="2">
    <source>
        <dbReference type="ARBA" id="ARBA00022723"/>
    </source>
</evidence>